<dbReference type="EMBL" id="JBHTHQ010000021">
    <property type="protein sequence ID" value="MFD0705204.1"/>
    <property type="molecule type" value="Genomic_DNA"/>
</dbReference>
<feature type="region of interest" description="Disordered" evidence="1">
    <location>
        <begin position="483"/>
        <end position="510"/>
    </location>
</feature>
<dbReference type="Proteomes" id="UP001597036">
    <property type="component" value="Unassembled WGS sequence"/>
</dbReference>
<accession>A0ABW2Y4R8</accession>
<dbReference type="SUPFAM" id="SSF56112">
    <property type="entry name" value="Protein kinase-like (PK-like)"/>
    <property type="match status" value="1"/>
</dbReference>
<reference evidence="4" key="1">
    <citation type="journal article" date="2019" name="Int. J. Syst. Evol. Microbiol.">
        <title>The Global Catalogue of Microorganisms (GCM) 10K type strain sequencing project: providing services to taxonomists for standard genome sequencing and annotation.</title>
        <authorList>
            <consortium name="The Broad Institute Genomics Platform"/>
            <consortium name="The Broad Institute Genome Sequencing Center for Infectious Disease"/>
            <person name="Wu L."/>
            <person name="Ma J."/>
        </authorList>
    </citation>
    <scope>NUCLEOTIDE SEQUENCE [LARGE SCALE GENOMIC DNA]</scope>
    <source>
        <strain evidence="4">CCM 8604</strain>
    </source>
</reference>
<feature type="region of interest" description="Disordered" evidence="1">
    <location>
        <begin position="312"/>
        <end position="434"/>
    </location>
</feature>
<dbReference type="Pfam" id="PF01636">
    <property type="entry name" value="APH"/>
    <property type="match status" value="1"/>
</dbReference>
<evidence type="ECO:0000313" key="3">
    <source>
        <dbReference type="EMBL" id="MFD0705204.1"/>
    </source>
</evidence>
<dbReference type="InterPro" id="IPR002575">
    <property type="entry name" value="Aminoglycoside_PTrfase"/>
</dbReference>
<dbReference type="InterPro" id="IPR011009">
    <property type="entry name" value="Kinase-like_dom_sf"/>
</dbReference>
<protein>
    <submittedName>
        <fullName evidence="3">Phosphotransferase</fullName>
    </submittedName>
</protein>
<proteinExistence type="predicted"/>
<feature type="compositionally biased region" description="Polar residues" evidence="1">
    <location>
        <begin position="367"/>
        <end position="384"/>
    </location>
</feature>
<sequence>MSQRSVLEIAALASAAMPGLSVATTRGSEQFFTSGDKKDIVTAVITSVEGVEYDVSVSSSAQGKKLLKERAKAAYVLSHSKGTVGLSFAVEDYTLFVPGDDMSGVTGDCAVYITPHHDGNALMLNSLTSDQCVSAGTAIAAIHRMRKGFLSAAHYRSYTSADIHEQLTRWIHSLESAGHIPTEIIENWRAIIGTDGLWDFAACPVHGGYSDGDFIFNSSSVAALHHWENMQINDPARDLAWIFIHLDKPRRNAFISAYSRVMGSHLDNMIWLRAGLWTQMEQVGEYMRALANADTAKILAFKSQVNSLAHQIAQSNPQSQQAHKKSTLTVGDLLENPGTVKGKEETRTRGTHSRNAAHTRFVVDSGMRTSSDIPAPASHTSSGAHPSVDIPTRPEMSDDSTYDATVVASTSPTSPRHHWNSAPSQSQSFTLSSSSSLEDDATIAMQAQSAAAAQHHASDETPYTAQSSYVRVDSNGFVLDSSETAGGSVIEPRNESHSSEIESDDTGEAAIAQDDIATTVFATQEKLDESK</sequence>
<comment type="caution">
    <text evidence="3">The sequence shown here is derived from an EMBL/GenBank/DDBJ whole genome shotgun (WGS) entry which is preliminary data.</text>
</comment>
<dbReference type="Gene3D" id="3.90.1200.10">
    <property type="match status" value="1"/>
</dbReference>
<keyword evidence="4" id="KW-1185">Reference proteome</keyword>
<organism evidence="3 4">
    <name type="scientific">Alloscardovia venturai</name>
    <dbReference type="NCBI Taxonomy" id="1769421"/>
    <lineage>
        <taxon>Bacteria</taxon>
        <taxon>Bacillati</taxon>
        <taxon>Actinomycetota</taxon>
        <taxon>Actinomycetes</taxon>
        <taxon>Bifidobacteriales</taxon>
        <taxon>Bifidobacteriaceae</taxon>
        <taxon>Alloscardovia</taxon>
    </lineage>
</organism>
<gene>
    <name evidence="3" type="ORF">ACFQY8_05540</name>
</gene>
<feature type="compositionally biased region" description="Low complexity" evidence="1">
    <location>
        <begin position="421"/>
        <end position="434"/>
    </location>
</feature>
<evidence type="ECO:0000259" key="2">
    <source>
        <dbReference type="Pfam" id="PF01636"/>
    </source>
</evidence>
<name>A0ABW2Y4R8_9BIFI</name>
<feature type="compositionally biased region" description="Polar residues" evidence="1">
    <location>
        <begin position="312"/>
        <end position="321"/>
    </location>
</feature>
<dbReference type="RefSeq" id="WP_377938899.1">
    <property type="nucleotide sequence ID" value="NZ_JBHTHQ010000021.1"/>
</dbReference>
<evidence type="ECO:0000256" key="1">
    <source>
        <dbReference type="SAM" id="MobiDB-lite"/>
    </source>
</evidence>
<feature type="domain" description="Aminoglycoside phosphotransferase" evidence="2">
    <location>
        <begin position="117"/>
        <end position="261"/>
    </location>
</feature>
<evidence type="ECO:0000313" key="4">
    <source>
        <dbReference type="Proteomes" id="UP001597036"/>
    </source>
</evidence>